<evidence type="ECO:0000313" key="2">
    <source>
        <dbReference type="EMBL" id="KAH3889153.1"/>
    </source>
</evidence>
<evidence type="ECO:0000256" key="1">
    <source>
        <dbReference type="SAM" id="MobiDB-lite"/>
    </source>
</evidence>
<comment type="caution">
    <text evidence="2">The sequence shown here is derived from an EMBL/GenBank/DDBJ whole genome shotgun (WGS) entry which is preliminary data.</text>
</comment>
<feature type="compositionally biased region" description="Low complexity" evidence="1">
    <location>
        <begin position="1"/>
        <end position="27"/>
    </location>
</feature>
<reference evidence="2" key="2">
    <citation type="submission" date="2020-11" db="EMBL/GenBank/DDBJ databases">
        <authorList>
            <person name="McCartney M.A."/>
            <person name="Auch B."/>
            <person name="Kono T."/>
            <person name="Mallez S."/>
            <person name="Becker A."/>
            <person name="Gohl D.M."/>
            <person name="Silverstein K.A.T."/>
            <person name="Koren S."/>
            <person name="Bechman K.B."/>
            <person name="Herman A."/>
            <person name="Abrahante J.E."/>
            <person name="Garbe J."/>
        </authorList>
    </citation>
    <scope>NUCLEOTIDE SEQUENCE</scope>
    <source>
        <strain evidence="2">Duluth1</strain>
        <tissue evidence="2">Whole animal</tissue>
    </source>
</reference>
<feature type="region of interest" description="Disordered" evidence="1">
    <location>
        <begin position="1"/>
        <end position="29"/>
    </location>
</feature>
<protein>
    <submittedName>
        <fullName evidence="2">Uncharacterized protein</fullName>
    </submittedName>
</protein>
<dbReference type="EMBL" id="JAIWYP010000001">
    <property type="protein sequence ID" value="KAH3889153.1"/>
    <property type="molecule type" value="Genomic_DNA"/>
</dbReference>
<gene>
    <name evidence="2" type="ORF">DPMN_013203</name>
</gene>
<dbReference type="Proteomes" id="UP000828390">
    <property type="component" value="Unassembled WGS sequence"/>
</dbReference>
<proteinExistence type="predicted"/>
<accession>A0A9D4S3K0</accession>
<reference evidence="2" key="1">
    <citation type="journal article" date="2019" name="bioRxiv">
        <title>The Genome of the Zebra Mussel, Dreissena polymorpha: A Resource for Invasive Species Research.</title>
        <authorList>
            <person name="McCartney M.A."/>
            <person name="Auch B."/>
            <person name="Kono T."/>
            <person name="Mallez S."/>
            <person name="Zhang Y."/>
            <person name="Obille A."/>
            <person name="Becker A."/>
            <person name="Abrahante J.E."/>
            <person name="Garbe J."/>
            <person name="Badalamenti J.P."/>
            <person name="Herman A."/>
            <person name="Mangelson H."/>
            <person name="Liachko I."/>
            <person name="Sullivan S."/>
            <person name="Sone E.D."/>
            <person name="Koren S."/>
            <person name="Silverstein K.A.T."/>
            <person name="Beckman K.B."/>
            <person name="Gohl D.M."/>
        </authorList>
    </citation>
    <scope>NUCLEOTIDE SEQUENCE</scope>
    <source>
        <strain evidence="2">Duluth1</strain>
        <tissue evidence="2">Whole animal</tissue>
    </source>
</reference>
<evidence type="ECO:0000313" key="3">
    <source>
        <dbReference type="Proteomes" id="UP000828390"/>
    </source>
</evidence>
<keyword evidence="3" id="KW-1185">Reference proteome</keyword>
<dbReference type="AlphaFoldDB" id="A0A9D4S3K0"/>
<name>A0A9D4S3K0_DREPO</name>
<sequence length="168" mass="19542">MFKLAQTNQQTNQPTNQPTNQQTNQPTDRAKTICPPLLYFFYYPCFYGSKTFSPSTIVSRKQNVLTKVHENWAKNVSYRLFTCFHYKHKEKTAPPHGTHIHDHIKLIRDIYKIDDHVKNVTSTENDPPGSLFHDCWAKILTSRVLTRNNAPPLCGHVFQRIGNIFELN</sequence>
<organism evidence="2 3">
    <name type="scientific">Dreissena polymorpha</name>
    <name type="common">Zebra mussel</name>
    <name type="synonym">Mytilus polymorpha</name>
    <dbReference type="NCBI Taxonomy" id="45954"/>
    <lineage>
        <taxon>Eukaryota</taxon>
        <taxon>Metazoa</taxon>
        <taxon>Spiralia</taxon>
        <taxon>Lophotrochozoa</taxon>
        <taxon>Mollusca</taxon>
        <taxon>Bivalvia</taxon>
        <taxon>Autobranchia</taxon>
        <taxon>Heteroconchia</taxon>
        <taxon>Euheterodonta</taxon>
        <taxon>Imparidentia</taxon>
        <taxon>Neoheterodontei</taxon>
        <taxon>Myida</taxon>
        <taxon>Dreissenoidea</taxon>
        <taxon>Dreissenidae</taxon>
        <taxon>Dreissena</taxon>
    </lineage>
</organism>